<dbReference type="GO" id="GO:0042594">
    <property type="term" value="P:response to starvation"/>
    <property type="evidence" value="ECO:0007669"/>
    <property type="project" value="TreeGrafter"/>
</dbReference>
<feature type="compositionally biased region" description="Low complexity" evidence="1">
    <location>
        <begin position="1368"/>
        <end position="1425"/>
    </location>
</feature>
<dbReference type="GO" id="GO:0006914">
    <property type="term" value="P:autophagy"/>
    <property type="evidence" value="ECO:0007669"/>
    <property type="project" value="InterPro"/>
</dbReference>
<feature type="compositionally biased region" description="Polar residues" evidence="1">
    <location>
        <begin position="1355"/>
        <end position="1367"/>
    </location>
</feature>
<evidence type="ECO:0000256" key="1">
    <source>
        <dbReference type="SAM" id="MobiDB-lite"/>
    </source>
</evidence>
<keyword evidence="4" id="KW-1185">Reference proteome</keyword>
<dbReference type="InterPro" id="IPR048382">
    <property type="entry name" value="BCAS3_WD40"/>
</dbReference>
<feature type="region of interest" description="Disordered" evidence="1">
    <location>
        <begin position="1267"/>
        <end position="1447"/>
    </location>
</feature>
<feature type="compositionally biased region" description="Basic and acidic residues" evidence="1">
    <location>
        <begin position="958"/>
        <end position="968"/>
    </location>
</feature>
<feature type="compositionally biased region" description="Basic and acidic residues" evidence="1">
    <location>
        <begin position="1426"/>
        <end position="1439"/>
    </location>
</feature>
<feature type="compositionally biased region" description="Polar residues" evidence="1">
    <location>
        <begin position="488"/>
        <end position="502"/>
    </location>
</feature>
<organism evidence="3 4">
    <name type="scientific">Clunio marinus</name>
    <dbReference type="NCBI Taxonomy" id="568069"/>
    <lineage>
        <taxon>Eukaryota</taxon>
        <taxon>Metazoa</taxon>
        <taxon>Ecdysozoa</taxon>
        <taxon>Arthropoda</taxon>
        <taxon>Hexapoda</taxon>
        <taxon>Insecta</taxon>
        <taxon>Pterygota</taxon>
        <taxon>Neoptera</taxon>
        <taxon>Endopterygota</taxon>
        <taxon>Diptera</taxon>
        <taxon>Nematocera</taxon>
        <taxon>Chironomoidea</taxon>
        <taxon>Chironomidae</taxon>
        <taxon>Clunio</taxon>
    </lineage>
</organism>
<dbReference type="Proteomes" id="UP000183832">
    <property type="component" value="Unassembled WGS sequence"/>
</dbReference>
<feature type="region of interest" description="Disordered" evidence="1">
    <location>
        <begin position="479"/>
        <end position="511"/>
    </location>
</feature>
<reference evidence="3 4" key="1">
    <citation type="submission" date="2015-04" db="EMBL/GenBank/DDBJ databases">
        <authorList>
            <person name="Syromyatnikov M.Y."/>
            <person name="Popov V.N."/>
        </authorList>
    </citation>
    <scope>NUCLEOTIDE SEQUENCE [LARGE SCALE GENOMIC DNA]</scope>
</reference>
<dbReference type="STRING" id="568069.A0A1J1HSZ8"/>
<accession>A0A1J1HSZ8</accession>
<feature type="compositionally biased region" description="Basic and acidic residues" evidence="1">
    <location>
        <begin position="1300"/>
        <end position="1313"/>
    </location>
</feature>
<dbReference type="InterPro" id="IPR045142">
    <property type="entry name" value="BCAS3-like"/>
</dbReference>
<proteinExistence type="predicted"/>
<feature type="region of interest" description="Disordered" evidence="1">
    <location>
        <begin position="937"/>
        <end position="968"/>
    </location>
</feature>
<name>A0A1J1HSZ8_9DIPT</name>
<dbReference type="Pfam" id="PF21034">
    <property type="entry name" value="BCAS3_WD40"/>
    <property type="match status" value="1"/>
</dbReference>
<evidence type="ECO:0000259" key="2">
    <source>
        <dbReference type="Pfam" id="PF21034"/>
    </source>
</evidence>
<feature type="region of interest" description="Disordered" evidence="1">
    <location>
        <begin position="1180"/>
        <end position="1203"/>
    </location>
</feature>
<feature type="compositionally biased region" description="Basic residues" evidence="1">
    <location>
        <begin position="947"/>
        <end position="957"/>
    </location>
</feature>
<feature type="compositionally biased region" description="Basic and acidic residues" evidence="1">
    <location>
        <begin position="1194"/>
        <end position="1203"/>
    </location>
</feature>
<gene>
    <name evidence="3" type="ORF">CLUMA_CG004867</name>
</gene>
<dbReference type="GO" id="GO:0005737">
    <property type="term" value="C:cytoplasm"/>
    <property type="evidence" value="ECO:0007669"/>
    <property type="project" value="TreeGrafter"/>
</dbReference>
<dbReference type="SUPFAM" id="SSF50978">
    <property type="entry name" value="WD40 repeat-like"/>
    <property type="match status" value="1"/>
</dbReference>
<feature type="domain" description="BCAS3 WD40" evidence="2">
    <location>
        <begin position="69"/>
        <end position="411"/>
    </location>
</feature>
<dbReference type="OrthoDB" id="25778at2759"/>
<dbReference type="InterPro" id="IPR036322">
    <property type="entry name" value="WD40_repeat_dom_sf"/>
</dbReference>
<dbReference type="PANTHER" id="PTHR13268">
    <property type="entry name" value="BREAST CARCINOMA AMPLIFIED SEQUENCE 3"/>
    <property type="match status" value="1"/>
</dbReference>
<sequence>MITTRLKREELKMSAEAHQKNAPSSDVVRLIPHIVPPQAVSDRSVIDSVAGFINDVALTNTPQTDSKDHVLWVKFENLADISGTSHDDWDLEGNLPSPLLLCIGYRSGVQVWVIPANGEAVEAMSYKHESVKVLRILPTPFLSSNSELASDLLDQFIHKRPLMALYSDAPVPNPSTLHQSQQFHAVNFVSIKDGDIVKSIRFKNPVVDIIANRTSIAITFSERIAVFDARTLEDRLTVTTCYPCPGGLCPIALGDRWLGYAEKKIIPSKASAGGCFFDGVSSYTATVLNAAKTLSKGLRELGEHVAAGLTGNASTLSTSPVNSPNAVSSAVNTDGNQAGIVTIIDIKNPIKDVSPTSGTPVTVNGNDPIIAHFIAHTEAVTAMSFDPSGMLLLTADRRGHDFNIFRIQSHPSPHVVNRLSRFHRSAGLSADGRSSSPILISEHAVHSTAYTNPRLPPFPHPTVVLPLAQIRQPANLSSVSSLSMLSSPQTSQHQNVKSQGNNRQRHHSIEESYSKPLRVASLFAKPRSWLLDPPGLTHETTTNLHLRPVDSLFVIASHGALIQYNLDTKHSSAIPKEKVHDESPIELDVEAKAQWILGTRSNSFGDLSPPLPIDNWLIKDRVIDNNLNLDSSNIENVSGDEHDDRWLSQVEIMTHAGPHRRLWMGPQFMFKTYNTPNGNLLGQNDNESVENEASKTARSTPMNMPIQRNPTTATRPLVPVLIESSSYSSHEPSPLLLDSFHYESTDSDIIMGPESQLREDLADAMKDCATVPVGRDSGRLTNDATLEVNVSGDLRPLSSGSGTSSLSPSCNLQTVVMSIVNPQGTVTTVIKSPIEFVELYSGNNKILENCDETMFRPVVTVMSDPNQHQLFYEEPSQPLEMSSKLIVPAIDERVLEKNKRKSNESNEIKKVLDRQEVEDRRIKESEEKKTEEVVKKVDEQSTGTVNKKGKKNQKFNKKVNEKSKESQPKVKTFNVEPVKSSVVENVTVKITESHFEEEKILPLIVVEKEKQQEVGEEKTSTSLKQKKKLPLKEPSPVRKVIEEKQPTTYNELFNKNDFPSMSKQAKKNKIQNSPKLEEIVPSSEIKVAENLSKRENEDDERFEGIDDDHIEVIPLEKEVVFDETTEEESDVERIDELDKISIEIKEEIFIESDENSDADDELPLFKSLETFDENFEPLCLNEQRQSSNVDEDDEKNKNLKEMKEGEEKLQEIFKDKTFVMAMCSSLREMNESSDGNFGMMREEKERSMSSSMVRDPEDDKTFACAITTTEATTNEIDENESDSNFKELDLDPDEMTSADIKFKVPADVKKSSDEAEDISSLEMNSSETDDSSKRSISTTMSKFKSDDDEELRPLLQSSATSLTSPCLSSSVTVNSTASTTEAKEATTLPDSNQKASSLQASSSNNGNGNNKRSPTNSSILSAESSSKSKDSVDSAEPKTDLTASTANVYGKDTLINFENEELSSSSFSSSYSGDLLHFTNASEDLI</sequence>
<feature type="compositionally biased region" description="Basic and acidic residues" evidence="1">
    <location>
        <begin position="1010"/>
        <end position="1019"/>
    </location>
</feature>
<dbReference type="PANTHER" id="PTHR13268:SF0">
    <property type="entry name" value="BCAS3 MICROTUBULE ASSOCIATED CELL MIGRATION FACTOR"/>
    <property type="match status" value="1"/>
</dbReference>
<protein>
    <submittedName>
        <fullName evidence="3">CLUMA_CG004867, isoform A</fullName>
    </submittedName>
</protein>
<evidence type="ECO:0000313" key="3">
    <source>
        <dbReference type="EMBL" id="CRK91183.1"/>
    </source>
</evidence>
<feature type="region of interest" description="Disordered" evidence="1">
    <location>
        <begin position="1010"/>
        <end position="1031"/>
    </location>
</feature>
<dbReference type="EMBL" id="CVRI01000020">
    <property type="protein sequence ID" value="CRK91183.1"/>
    <property type="molecule type" value="Genomic_DNA"/>
</dbReference>
<evidence type="ECO:0000313" key="4">
    <source>
        <dbReference type="Proteomes" id="UP000183832"/>
    </source>
</evidence>